<comment type="similarity">
    <text evidence="2">Belongs to the methyl-accepting chemotaxis (MCP) protein family.</text>
</comment>
<accession>A0ABQ0VM64</accession>
<dbReference type="EMBL" id="BJWI01000027">
    <property type="protein sequence ID" value="GEM02204.1"/>
    <property type="molecule type" value="Genomic_DNA"/>
</dbReference>
<evidence type="ECO:0000313" key="6">
    <source>
        <dbReference type="EMBL" id="GEM02204.1"/>
    </source>
</evidence>
<keyword evidence="1 3" id="KW-0807">Transducer</keyword>
<evidence type="ECO:0000259" key="5">
    <source>
        <dbReference type="PROSITE" id="PS50111"/>
    </source>
</evidence>
<proteinExistence type="inferred from homology"/>
<evidence type="ECO:0000256" key="3">
    <source>
        <dbReference type="PROSITE-ProRule" id="PRU00284"/>
    </source>
</evidence>
<dbReference type="Pfam" id="PF00015">
    <property type="entry name" value="MCPsignal"/>
    <property type="match status" value="1"/>
</dbReference>
<evidence type="ECO:0000256" key="1">
    <source>
        <dbReference type="ARBA" id="ARBA00023224"/>
    </source>
</evidence>
<dbReference type="InterPro" id="IPR004090">
    <property type="entry name" value="Chemotax_Me-accpt_rcpt"/>
</dbReference>
<dbReference type="SMART" id="SM00283">
    <property type="entry name" value="MA"/>
    <property type="match status" value="1"/>
</dbReference>
<dbReference type="RefSeq" id="WP_234987399.1">
    <property type="nucleotide sequence ID" value="NZ_BJWI01000027.1"/>
</dbReference>
<sequence length="589" mass="65823">MKAFKRMKTDTIRQPIRFFKKDKVKTNTNKKTKDRKLIHRLYGLITLIVFICVIAAVMIFTYSSKVEEASQSLDQSARFQQQFSNLVTELNTTSIKYYQLVSSGYDKTAAEGAESSISNARIIFDELNQTITEDSPLHNYFVNLDTAIADYRSIYEENFTSIFVGDEQARIAMRVTPIIERNLQLIESVNSRIVDQLAGERETVTEEMETALQTSSVVIMSALVILIIVPLVSLLMFASSLKNGVRYVMDRIKNYHEGNLSFTQSKTRHDEFGLIDMRLSEMGNQLDQLMKRSQTVAADVIDVVKTTSIQSNDQMQGMEEIEQMMFAFNEEMEKQTDSTGTISATTEEVSASAEEIQTSMHHMNTRLQEVKTISNDGKALMVGLESTMNNLSTQTQSTKKRIDSIESKLDHITSFIKGIDDIADQTNLLAINASIEAAKAGKEGRTFAVVADEIRKLSQGTNTFSDQTKEVLASLLDEVEAVVTTFETFEVQTSQSLDQTKQSTALFETIAVDNEQLTQEQSEINQSVEQINVAIEDVASSVTELANGATGLQEKIKEVTNIIEDQAKRQQALTSNVNSLESTAGRLSE</sequence>
<keyword evidence="7" id="KW-1185">Reference proteome</keyword>
<dbReference type="InterPro" id="IPR004089">
    <property type="entry name" value="MCPsignal_dom"/>
</dbReference>
<dbReference type="PANTHER" id="PTHR32089:SF112">
    <property type="entry name" value="LYSOZYME-LIKE PROTEIN-RELATED"/>
    <property type="match status" value="1"/>
</dbReference>
<feature type="transmembrane region" description="Helical" evidence="4">
    <location>
        <begin position="41"/>
        <end position="62"/>
    </location>
</feature>
<feature type="domain" description="Methyl-accepting transducer" evidence="5">
    <location>
        <begin position="310"/>
        <end position="546"/>
    </location>
</feature>
<dbReference type="PROSITE" id="PS50111">
    <property type="entry name" value="CHEMOTAXIS_TRANSDUC_2"/>
    <property type="match status" value="1"/>
</dbReference>
<dbReference type="Proteomes" id="UP000321547">
    <property type="component" value="Unassembled WGS sequence"/>
</dbReference>
<comment type="caution">
    <text evidence="6">The sequence shown here is derived from an EMBL/GenBank/DDBJ whole genome shotgun (WGS) entry which is preliminary data.</text>
</comment>
<dbReference type="SUPFAM" id="SSF58104">
    <property type="entry name" value="Methyl-accepting chemotaxis protein (MCP) signaling domain"/>
    <property type="match status" value="1"/>
</dbReference>
<keyword evidence="4" id="KW-0812">Transmembrane</keyword>
<organism evidence="6 7">
    <name type="scientific">Halolactibacillus halophilus</name>
    <dbReference type="NCBI Taxonomy" id="306540"/>
    <lineage>
        <taxon>Bacteria</taxon>
        <taxon>Bacillati</taxon>
        <taxon>Bacillota</taxon>
        <taxon>Bacilli</taxon>
        <taxon>Bacillales</taxon>
        <taxon>Bacillaceae</taxon>
        <taxon>Halolactibacillus</taxon>
    </lineage>
</organism>
<dbReference type="PANTHER" id="PTHR32089">
    <property type="entry name" value="METHYL-ACCEPTING CHEMOTAXIS PROTEIN MCPB"/>
    <property type="match status" value="1"/>
</dbReference>
<protein>
    <submittedName>
        <fullName evidence="6">Methyl-accepting chemotaxis protein YoaH</fullName>
    </submittedName>
</protein>
<evidence type="ECO:0000256" key="4">
    <source>
        <dbReference type="SAM" id="Phobius"/>
    </source>
</evidence>
<gene>
    <name evidence="6" type="primary">yoaH</name>
    <name evidence="6" type="ORF">HHA03_17360</name>
</gene>
<keyword evidence="4" id="KW-1133">Transmembrane helix</keyword>
<dbReference type="PRINTS" id="PR00260">
    <property type="entry name" value="CHEMTRNSDUCR"/>
</dbReference>
<evidence type="ECO:0000313" key="7">
    <source>
        <dbReference type="Proteomes" id="UP000321547"/>
    </source>
</evidence>
<feature type="transmembrane region" description="Helical" evidence="4">
    <location>
        <begin position="217"/>
        <end position="241"/>
    </location>
</feature>
<dbReference type="Gene3D" id="1.10.287.950">
    <property type="entry name" value="Methyl-accepting chemotaxis protein"/>
    <property type="match status" value="1"/>
</dbReference>
<evidence type="ECO:0000256" key="2">
    <source>
        <dbReference type="ARBA" id="ARBA00029447"/>
    </source>
</evidence>
<name>A0ABQ0VM64_9BACI</name>
<dbReference type="Gene3D" id="6.10.340.10">
    <property type="match status" value="1"/>
</dbReference>
<keyword evidence="4" id="KW-0472">Membrane</keyword>
<reference evidence="6 7" key="1">
    <citation type="submission" date="2019-07" db="EMBL/GenBank/DDBJ databases">
        <title>Whole genome shotgun sequence of Halolactibacillus halophilus NBRC 100868.</title>
        <authorList>
            <person name="Hosoyama A."/>
            <person name="Uohara A."/>
            <person name="Ohji S."/>
            <person name="Ichikawa N."/>
        </authorList>
    </citation>
    <scope>NUCLEOTIDE SEQUENCE [LARGE SCALE GENOMIC DNA]</scope>
    <source>
        <strain evidence="6 7">NBRC 100868</strain>
    </source>
</reference>